<evidence type="ECO:0000259" key="11">
    <source>
        <dbReference type="PROSITE" id="PS51918"/>
    </source>
</evidence>
<comment type="function">
    <text evidence="10">May be a heme chaperone, appears to bind heme. Homologous bacterial proteins do not have oxygen-independent coproporphyrinogen-III oxidase activity. Binds 1 [4Fe-4S] cluster. The cluster is coordinated with 3 cysteines and an exchangeable S-adenosyl-L-methionine.</text>
</comment>
<evidence type="ECO:0000313" key="13">
    <source>
        <dbReference type="Proteomes" id="UP001206595"/>
    </source>
</evidence>
<evidence type="ECO:0000256" key="2">
    <source>
        <dbReference type="ARBA" id="ARBA00014678"/>
    </source>
</evidence>
<sequence>MNPKVRVSRHFLRCYMNFKKVNTQSVLSALSNVRRRHFSDCSQAAGQPFSIYIHWPYCESKCTYCNFNKYINPASPPNERMLSAMKRELAFYMRHPKFGLQARKLHSIYFGGGTPTLAPVSTIQSIIDEIDKTMGGLHSDIEITIEGNPTSSEISKLSSLHTIGVNRLSLGIQSLRDEDLPILGRDHNTKDAIHALESAKRIFGDKGFTFDMIFGRPGNSLDDWQKELKQALSIAGDHMSIYQLTLERGTPLFKDVMAGKLAPIAGQEELADMYEHVIEATAQHGLFHYEVSNYARTTAAMSRHNFSYWRGMDYIGIGPGAHGRLTQLNGERLRTFGEFHPERWMAQCEDEGDGIRKMIPMEHRQIPEELVLFGLRTKLGIPRSRFSTMTGGKKLEDALRGDVIKSYVEHGLLIDEGKTENNVQTSAPEFVPADCVSEFYSGTIRPTEKGLAVIDTIIPNILKPTDS</sequence>
<keyword evidence="7" id="KW-0411">Iron-sulfur</keyword>
<dbReference type="NCBIfam" id="TIGR00539">
    <property type="entry name" value="hemN_rel"/>
    <property type="match status" value="1"/>
</dbReference>
<evidence type="ECO:0000256" key="1">
    <source>
        <dbReference type="ARBA" id="ARBA00006100"/>
    </source>
</evidence>
<dbReference type="GO" id="GO:0046872">
    <property type="term" value="F:metal ion binding"/>
    <property type="evidence" value="ECO:0007669"/>
    <property type="project" value="UniProtKB-KW"/>
</dbReference>
<evidence type="ECO:0000256" key="4">
    <source>
        <dbReference type="ARBA" id="ARBA00022691"/>
    </source>
</evidence>
<evidence type="ECO:0000313" key="12">
    <source>
        <dbReference type="EMBL" id="KAI8578634.1"/>
    </source>
</evidence>
<dbReference type="SFLD" id="SFLDS00029">
    <property type="entry name" value="Radical_SAM"/>
    <property type="match status" value="2"/>
</dbReference>
<dbReference type="InterPro" id="IPR006638">
    <property type="entry name" value="Elp3/MiaA/NifB-like_rSAM"/>
</dbReference>
<comment type="caution">
    <text evidence="12">The sequence shown here is derived from an EMBL/GenBank/DDBJ whole genome shotgun (WGS) entry which is preliminary data.</text>
</comment>
<dbReference type="Proteomes" id="UP001206595">
    <property type="component" value="Unassembled WGS sequence"/>
</dbReference>
<dbReference type="SFLD" id="SFLDG01065">
    <property type="entry name" value="anaerobic_coproporphyrinogen-I"/>
    <property type="match status" value="2"/>
</dbReference>
<dbReference type="Pfam" id="PF04055">
    <property type="entry name" value="Radical_SAM"/>
    <property type="match status" value="1"/>
</dbReference>
<keyword evidence="6" id="KW-0408">Iron</keyword>
<dbReference type="PANTHER" id="PTHR13932">
    <property type="entry name" value="COPROPORPHYRINIGEN III OXIDASE"/>
    <property type="match status" value="1"/>
</dbReference>
<keyword evidence="3" id="KW-0349">Heme</keyword>
<dbReference type="SMART" id="SM00729">
    <property type="entry name" value="Elp3"/>
    <property type="match status" value="1"/>
</dbReference>
<reference evidence="12" key="1">
    <citation type="submission" date="2021-06" db="EMBL/GenBank/DDBJ databases">
        <authorList>
            <consortium name="DOE Joint Genome Institute"/>
            <person name="Mondo S.J."/>
            <person name="Amses K.R."/>
            <person name="Simmons D.R."/>
            <person name="Longcore J.E."/>
            <person name="Seto K."/>
            <person name="Alves G.H."/>
            <person name="Bonds A.E."/>
            <person name="Quandt C.A."/>
            <person name="Davis W.J."/>
            <person name="Chang Y."/>
            <person name="Letcher P.M."/>
            <person name="Powell M.J."/>
            <person name="Kuo A."/>
            <person name="Labutti K."/>
            <person name="Pangilinan J."/>
            <person name="Andreopoulos W."/>
            <person name="Tritt A."/>
            <person name="Riley R."/>
            <person name="Hundley H."/>
            <person name="Johnson J."/>
            <person name="Lipzen A."/>
            <person name="Barry K."/>
            <person name="Berbee M.L."/>
            <person name="Buchler N.E."/>
            <person name="Grigoriev I.V."/>
            <person name="Spatafora J.W."/>
            <person name="Stajich J.E."/>
            <person name="James T.Y."/>
        </authorList>
    </citation>
    <scope>NUCLEOTIDE SEQUENCE</scope>
    <source>
        <strain evidence="12">AG</strain>
    </source>
</reference>
<dbReference type="EMBL" id="MU620927">
    <property type="protein sequence ID" value="KAI8578634.1"/>
    <property type="molecule type" value="Genomic_DNA"/>
</dbReference>
<evidence type="ECO:0000256" key="3">
    <source>
        <dbReference type="ARBA" id="ARBA00022617"/>
    </source>
</evidence>
<gene>
    <name evidence="12" type="ORF">K450DRAFT_281506</name>
</gene>
<dbReference type="PANTHER" id="PTHR13932:SF5">
    <property type="entry name" value="RADICAL S-ADENOSYL METHIONINE DOMAIN-CONTAINING PROTEIN 1, MITOCHONDRIAL"/>
    <property type="match status" value="1"/>
</dbReference>
<evidence type="ECO:0000256" key="10">
    <source>
        <dbReference type="ARBA" id="ARBA00045130"/>
    </source>
</evidence>
<dbReference type="AlphaFoldDB" id="A0AAD5E848"/>
<dbReference type="InterPro" id="IPR013785">
    <property type="entry name" value="Aldolase_TIM"/>
</dbReference>
<dbReference type="Gene3D" id="3.20.20.70">
    <property type="entry name" value="Aldolase class I"/>
    <property type="match status" value="1"/>
</dbReference>
<keyword evidence="8" id="KW-0143">Chaperone</keyword>
<dbReference type="SFLD" id="SFLDF00562">
    <property type="entry name" value="HemN-like__clustered_with_heat"/>
    <property type="match status" value="1"/>
</dbReference>
<name>A0AAD5E848_UMBRA</name>
<dbReference type="GO" id="GO:0006779">
    <property type="term" value="P:porphyrin-containing compound biosynthetic process"/>
    <property type="evidence" value="ECO:0007669"/>
    <property type="project" value="InterPro"/>
</dbReference>
<dbReference type="GO" id="GO:0004109">
    <property type="term" value="F:coproporphyrinogen oxidase activity"/>
    <property type="evidence" value="ECO:0007669"/>
    <property type="project" value="InterPro"/>
</dbReference>
<reference evidence="12" key="2">
    <citation type="journal article" date="2022" name="Proc. Natl. Acad. Sci. U.S.A.">
        <title>Diploid-dominant life cycles characterize the early evolution of Fungi.</title>
        <authorList>
            <person name="Amses K.R."/>
            <person name="Simmons D.R."/>
            <person name="Longcore J.E."/>
            <person name="Mondo S.J."/>
            <person name="Seto K."/>
            <person name="Jeronimo G.H."/>
            <person name="Bonds A.E."/>
            <person name="Quandt C.A."/>
            <person name="Davis W.J."/>
            <person name="Chang Y."/>
            <person name="Federici B.A."/>
            <person name="Kuo A."/>
            <person name="LaButti K."/>
            <person name="Pangilinan J."/>
            <person name="Andreopoulos W."/>
            <person name="Tritt A."/>
            <person name="Riley R."/>
            <person name="Hundley H."/>
            <person name="Johnson J."/>
            <person name="Lipzen A."/>
            <person name="Barry K."/>
            <person name="Lang B.F."/>
            <person name="Cuomo C.A."/>
            <person name="Buchler N.E."/>
            <person name="Grigoriev I.V."/>
            <person name="Spatafora J.W."/>
            <person name="Stajich J.E."/>
            <person name="James T.Y."/>
        </authorList>
    </citation>
    <scope>NUCLEOTIDE SEQUENCE</scope>
    <source>
        <strain evidence="12">AG</strain>
    </source>
</reference>
<dbReference type="SFLD" id="SFLDF00288">
    <property type="entry name" value="HemN-like__clustered_with_nucl"/>
    <property type="match status" value="1"/>
</dbReference>
<protein>
    <recommendedName>
        <fullName evidence="2">Radical S-adenosyl methionine domain-containing protein 1, mitochondrial</fullName>
    </recommendedName>
    <alternativeName>
        <fullName evidence="9">Putative heme chaperone</fullName>
    </alternativeName>
</protein>
<evidence type="ECO:0000256" key="8">
    <source>
        <dbReference type="ARBA" id="ARBA00023186"/>
    </source>
</evidence>
<dbReference type="InterPro" id="IPR004559">
    <property type="entry name" value="HemW-like"/>
</dbReference>
<dbReference type="RefSeq" id="XP_051443638.1">
    <property type="nucleotide sequence ID" value="XM_051593401.1"/>
</dbReference>
<dbReference type="GeneID" id="75918743"/>
<dbReference type="GO" id="GO:0051539">
    <property type="term" value="F:4 iron, 4 sulfur cluster binding"/>
    <property type="evidence" value="ECO:0007669"/>
    <property type="project" value="InterPro"/>
</dbReference>
<proteinExistence type="inferred from homology"/>
<dbReference type="PROSITE" id="PS51918">
    <property type="entry name" value="RADICAL_SAM"/>
    <property type="match status" value="1"/>
</dbReference>
<keyword evidence="5" id="KW-0479">Metal-binding</keyword>
<evidence type="ECO:0000256" key="5">
    <source>
        <dbReference type="ARBA" id="ARBA00022723"/>
    </source>
</evidence>
<dbReference type="SUPFAM" id="SSF102114">
    <property type="entry name" value="Radical SAM enzymes"/>
    <property type="match status" value="1"/>
</dbReference>
<organism evidence="12 13">
    <name type="scientific">Umbelopsis ramanniana AG</name>
    <dbReference type="NCBI Taxonomy" id="1314678"/>
    <lineage>
        <taxon>Eukaryota</taxon>
        <taxon>Fungi</taxon>
        <taxon>Fungi incertae sedis</taxon>
        <taxon>Mucoromycota</taxon>
        <taxon>Mucoromycotina</taxon>
        <taxon>Umbelopsidomycetes</taxon>
        <taxon>Umbelopsidales</taxon>
        <taxon>Umbelopsidaceae</taxon>
        <taxon>Umbelopsis</taxon>
    </lineage>
</organism>
<evidence type="ECO:0000256" key="7">
    <source>
        <dbReference type="ARBA" id="ARBA00023014"/>
    </source>
</evidence>
<dbReference type="InterPro" id="IPR007197">
    <property type="entry name" value="rSAM"/>
</dbReference>
<keyword evidence="4" id="KW-0949">S-adenosyl-L-methionine</keyword>
<evidence type="ECO:0000256" key="6">
    <source>
        <dbReference type="ARBA" id="ARBA00023004"/>
    </source>
</evidence>
<dbReference type="CDD" id="cd01335">
    <property type="entry name" value="Radical_SAM"/>
    <property type="match status" value="1"/>
</dbReference>
<keyword evidence="13" id="KW-1185">Reference proteome</keyword>
<evidence type="ECO:0000256" key="9">
    <source>
        <dbReference type="ARBA" id="ARBA00033094"/>
    </source>
</evidence>
<comment type="similarity">
    <text evidence="1">Belongs to the anaerobic coproporphyrinogen-III oxidase family. HemW subfamily.</text>
</comment>
<dbReference type="GO" id="GO:0005739">
    <property type="term" value="C:mitochondrion"/>
    <property type="evidence" value="ECO:0007669"/>
    <property type="project" value="TreeGrafter"/>
</dbReference>
<dbReference type="InterPro" id="IPR058240">
    <property type="entry name" value="rSAM_sf"/>
</dbReference>
<dbReference type="InterPro" id="IPR034505">
    <property type="entry name" value="Coproporphyrinogen-III_oxidase"/>
</dbReference>
<accession>A0AAD5E848</accession>
<feature type="domain" description="Radical SAM core" evidence="11">
    <location>
        <begin position="43"/>
        <end position="287"/>
    </location>
</feature>